<organism evidence="2">
    <name type="scientific">Candidatus Kentrum sp. MB</name>
    <dbReference type="NCBI Taxonomy" id="2138164"/>
    <lineage>
        <taxon>Bacteria</taxon>
        <taxon>Pseudomonadati</taxon>
        <taxon>Pseudomonadota</taxon>
        <taxon>Gammaproteobacteria</taxon>
        <taxon>Candidatus Kentrum</taxon>
    </lineage>
</organism>
<dbReference type="InterPro" id="IPR002716">
    <property type="entry name" value="PIN_dom"/>
</dbReference>
<reference evidence="2" key="1">
    <citation type="submission" date="2019-02" db="EMBL/GenBank/DDBJ databases">
        <authorList>
            <person name="Gruber-Vodicka R. H."/>
            <person name="Seah K. B. B."/>
        </authorList>
    </citation>
    <scope>NUCLEOTIDE SEQUENCE</scope>
    <source>
        <strain evidence="2">BECK_BZ197</strain>
    </source>
</reference>
<gene>
    <name evidence="2" type="ORF">BECKMB1821G_GA0114241_106616</name>
</gene>
<sequence>MPCDNSHRIILLDTHIWVRWLSGEQFPDHISSSIEKTDDLAISAVSCWELMLLSQRGRIELPMGEEKWIAKGLASVGIQCLSLPHRSPNTIVILRIE</sequence>
<dbReference type="InterPro" id="IPR052919">
    <property type="entry name" value="TA_system_RNase"/>
</dbReference>
<proteinExistence type="predicted"/>
<dbReference type="SUPFAM" id="SSF88723">
    <property type="entry name" value="PIN domain-like"/>
    <property type="match status" value="1"/>
</dbReference>
<name>A0A450XN24_9GAMM</name>
<accession>A0A450XN24</accession>
<evidence type="ECO:0000259" key="1">
    <source>
        <dbReference type="Pfam" id="PF01850"/>
    </source>
</evidence>
<feature type="domain" description="PIN" evidence="1">
    <location>
        <begin position="10"/>
        <end position="56"/>
    </location>
</feature>
<dbReference type="AlphaFoldDB" id="A0A450XN24"/>
<dbReference type="EMBL" id="CAADFO010000066">
    <property type="protein sequence ID" value="VFK30538.1"/>
    <property type="molecule type" value="Genomic_DNA"/>
</dbReference>
<evidence type="ECO:0000313" key="2">
    <source>
        <dbReference type="EMBL" id="VFK30538.1"/>
    </source>
</evidence>
<dbReference type="InterPro" id="IPR029060">
    <property type="entry name" value="PIN-like_dom_sf"/>
</dbReference>
<dbReference type="Pfam" id="PF01850">
    <property type="entry name" value="PIN"/>
    <property type="match status" value="1"/>
</dbReference>
<dbReference type="PANTHER" id="PTHR36173">
    <property type="entry name" value="RIBONUCLEASE VAPC16-RELATED"/>
    <property type="match status" value="1"/>
</dbReference>
<protein>
    <submittedName>
        <fullName evidence="2">PIN domain-containing protein</fullName>
    </submittedName>
</protein>
<dbReference type="PANTHER" id="PTHR36173:SF1">
    <property type="entry name" value="RIBONUCLEASE VAPC22"/>
    <property type="match status" value="1"/>
</dbReference>